<dbReference type="AlphaFoldDB" id="A0A9X8UIX2"/>
<feature type="domain" description="MGS-like" evidence="3">
    <location>
        <begin position="10"/>
        <end position="162"/>
    </location>
</feature>
<dbReference type="GO" id="GO:0008929">
    <property type="term" value="F:methylglyoxal synthase activity"/>
    <property type="evidence" value="ECO:0007669"/>
    <property type="project" value="UniProtKB-UniRule"/>
</dbReference>
<dbReference type="SUPFAM" id="SSF52335">
    <property type="entry name" value="Methylglyoxal synthase-like"/>
    <property type="match status" value="1"/>
</dbReference>
<dbReference type="Proteomes" id="UP000294682">
    <property type="component" value="Unassembled WGS sequence"/>
</dbReference>
<evidence type="ECO:0000259" key="3">
    <source>
        <dbReference type="PROSITE" id="PS51855"/>
    </source>
</evidence>
<dbReference type="HAMAP" id="MF_00549">
    <property type="entry name" value="Methylglyoxal_synth"/>
    <property type="match status" value="1"/>
</dbReference>
<dbReference type="Pfam" id="PF02142">
    <property type="entry name" value="MGS"/>
    <property type="match status" value="1"/>
</dbReference>
<dbReference type="PANTHER" id="PTHR30492:SF0">
    <property type="entry name" value="METHYLGLYOXAL SYNTHASE"/>
    <property type="match status" value="1"/>
</dbReference>
<name>A0A9X8UIX2_9FIRM</name>
<dbReference type="InterPro" id="IPR018148">
    <property type="entry name" value="Methylglyoxal_synth_AS"/>
</dbReference>
<dbReference type="PROSITE" id="PS01335">
    <property type="entry name" value="METHYLGLYOXAL_SYNTH"/>
    <property type="match status" value="1"/>
</dbReference>
<comment type="catalytic activity">
    <reaction evidence="1">
        <text>dihydroxyacetone phosphate = methylglyoxal + phosphate</text>
        <dbReference type="Rhea" id="RHEA:17937"/>
        <dbReference type="ChEBI" id="CHEBI:17158"/>
        <dbReference type="ChEBI" id="CHEBI:43474"/>
        <dbReference type="ChEBI" id="CHEBI:57642"/>
        <dbReference type="EC" id="4.2.3.3"/>
    </reaction>
</comment>
<gene>
    <name evidence="1" type="primary">mgsA</name>
    <name evidence="4" type="ORF">EDD78_1063</name>
</gene>
<dbReference type="PANTHER" id="PTHR30492">
    <property type="entry name" value="METHYLGLYOXAL SYNTHASE"/>
    <property type="match status" value="1"/>
</dbReference>
<evidence type="ECO:0000256" key="2">
    <source>
        <dbReference type="PIRSR" id="PIRSR006614-1"/>
    </source>
</evidence>
<reference evidence="4 5" key="1">
    <citation type="submission" date="2019-03" db="EMBL/GenBank/DDBJ databases">
        <title>Genomic Encyclopedia of Type Strains, Phase IV (KMG-IV): sequencing the most valuable type-strain genomes for metagenomic binning, comparative biology and taxonomic classification.</title>
        <authorList>
            <person name="Goeker M."/>
        </authorList>
    </citation>
    <scope>NUCLEOTIDE SEQUENCE [LARGE SCALE GENOMIC DNA]</scope>
    <source>
        <strain evidence="4 5">DSM 100433</strain>
    </source>
</reference>
<feature type="binding site" evidence="1">
    <location>
        <position position="102"/>
    </location>
    <ligand>
        <name>substrate</name>
    </ligand>
</feature>
<dbReference type="SMART" id="SM00851">
    <property type="entry name" value="MGS"/>
    <property type="match status" value="1"/>
</dbReference>
<feature type="binding site" evidence="1">
    <location>
        <begin position="69"/>
        <end position="70"/>
    </location>
    <ligand>
        <name>substrate</name>
    </ligand>
</feature>
<dbReference type="EC" id="4.2.3.3" evidence="1"/>
<keyword evidence="1" id="KW-0456">Lyase</keyword>
<dbReference type="GO" id="GO:0005829">
    <property type="term" value="C:cytosol"/>
    <property type="evidence" value="ECO:0007669"/>
    <property type="project" value="TreeGrafter"/>
</dbReference>
<organism evidence="4 5">
    <name type="scientific">Harryflintia acetispora</name>
    <dbReference type="NCBI Taxonomy" id="1849041"/>
    <lineage>
        <taxon>Bacteria</taxon>
        <taxon>Bacillati</taxon>
        <taxon>Bacillota</taxon>
        <taxon>Clostridia</taxon>
        <taxon>Eubacteriales</taxon>
        <taxon>Oscillospiraceae</taxon>
        <taxon>Harryflintia</taxon>
    </lineage>
</organism>
<dbReference type="Gene3D" id="3.40.50.1380">
    <property type="entry name" value="Methylglyoxal synthase-like domain"/>
    <property type="match status" value="1"/>
</dbReference>
<sequence length="162" mass="18423">MEFEKDYTLVKMEKQKHIALIAHDNRKRDLIEWVKQNREALSHHFLCGTGTTATIVAHETQLPVTAFNSGPMGGDQQVGSRIAEGKIDFMIFFWDPLAAQPHDPDVKALLRISVLYDIPVASNKSTADFLLSSPLMEAQYERTIIDYAKRIRSRSQEYSDAK</sequence>
<proteinExistence type="inferred from homology"/>
<dbReference type="GO" id="GO:0019242">
    <property type="term" value="P:methylglyoxal biosynthetic process"/>
    <property type="evidence" value="ECO:0007669"/>
    <property type="project" value="UniProtKB-UniRule"/>
</dbReference>
<feature type="binding site" evidence="1">
    <location>
        <position position="27"/>
    </location>
    <ligand>
        <name>substrate</name>
    </ligand>
</feature>
<dbReference type="RefSeq" id="WP_079698723.1">
    <property type="nucleotide sequence ID" value="NZ_JADNAH010000135.1"/>
</dbReference>
<dbReference type="InterPro" id="IPR004363">
    <property type="entry name" value="Methylgl_synth"/>
</dbReference>
<feature type="binding site" evidence="1">
    <location>
        <begin position="49"/>
        <end position="52"/>
    </location>
    <ligand>
        <name>substrate</name>
    </ligand>
</feature>
<dbReference type="NCBIfam" id="TIGR00160">
    <property type="entry name" value="MGSA"/>
    <property type="match status" value="1"/>
</dbReference>
<dbReference type="EMBL" id="SLUK01000006">
    <property type="protein sequence ID" value="TCL43146.1"/>
    <property type="molecule type" value="Genomic_DNA"/>
</dbReference>
<dbReference type="CDD" id="cd01422">
    <property type="entry name" value="MGS"/>
    <property type="match status" value="1"/>
</dbReference>
<keyword evidence="5" id="KW-1185">Reference proteome</keyword>
<protein>
    <recommendedName>
        <fullName evidence="1">Methylglyoxal synthase</fullName>
        <shortName evidence="1">MGS</shortName>
        <ecNumber evidence="1">4.2.3.3</ecNumber>
    </recommendedName>
</protein>
<comment type="similarity">
    <text evidence="1">Belongs to the methylglyoxal synthase family.</text>
</comment>
<feature type="active site" description="Proton donor/acceptor" evidence="1 2">
    <location>
        <position position="75"/>
    </location>
</feature>
<dbReference type="InterPro" id="IPR011607">
    <property type="entry name" value="MGS-like_dom"/>
</dbReference>
<accession>A0A9X8UIX2</accession>
<evidence type="ECO:0000313" key="4">
    <source>
        <dbReference type="EMBL" id="TCL43146.1"/>
    </source>
</evidence>
<dbReference type="NCBIfam" id="NF003559">
    <property type="entry name" value="PRK05234.1"/>
    <property type="match status" value="1"/>
</dbReference>
<dbReference type="OrthoDB" id="9787147at2"/>
<feature type="binding site" evidence="1">
    <location>
        <position position="23"/>
    </location>
    <ligand>
        <name>substrate</name>
    </ligand>
</feature>
<dbReference type="PIRSF" id="PIRSF006614">
    <property type="entry name" value="Methylglyox_syn"/>
    <property type="match status" value="1"/>
</dbReference>
<comment type="caution">
    <text evidence="4">The sequence shown here is derived from an EMBL/GenBank/DDBJ whole genome shotgun (WGS) entry which is preliminary data.</text>
</comment>
<evidence type="ECO:0000256" key="1">
    <source>
        <dbReference type="HAMAP-Rule" id="MF_00549"/>
    </source>
</evidence>
<comment type="function">
    <text evidence="1">Catalyzes the formation of methylglyoxal from dihydroxyacetone phosphate.</text>
</comment>
<evidence type="ECO:0000313" key="5">
    <source>
        <dbReference type="Proteomes" id="UP000294682"/>
    </source>
</evidence>
<dbReference type="PROSITE" id="PS51855">
    <property type="entry name" value="MGS"/>
    <property type="match status" value="1"/>
</dbReference>
<dbReference type="InterPro" id="IPR036914">
    <property type="entry name" value="MGS-like_dom_sf"/>
</dbReference>